<feature type="domain" description="EF-hand" evidence="4">
    <location>
        <begin position="230"/>
        <end position="265"/>
    </location>
</feature>
<evidence type="ECO:0000256" key="2">
    <source>
        <dbReference type="ARBA" id="ARBA00022737"/>
    </source>
</evidence>
<accession>A0A7S3ESR3</accession>
<evidence type="ECO:0000256" key="1">
    <source>
        <dbReference type="ARBA" id="ARBA00022723"/>
    </source>
</evidence>
<dbReference type="InterPro" id="IPR002048">
    <property type="entry name" value="EF_hand_dom"/>
</dbReference>
<dbReference type="Pfam" id="PF13499">
    <property type="entry name" value="EF-hand_7"/>
    <property type="match status" value="1"/>
</dbReference>
<organism evidence="5">
    <name type="scientific">Haptolina ericina</name>
    <dbReference type="NCBI Taxonomy" id="156174"/>
    <lineage>
        <taxon>Eukaryota</taxon>
        <taxon>Haptista</taxon>
        <taxon>Haptophyta</taxon>
        <taxon>Prymnesiophyceae</taxon>
        <taxon>Prymnesiales</taxon>
        <taxon>Prymnesiaceae</taxon>
        <taxon>Haptolina</taxon>
    </lineage>
</organism>
<dbReference type="Pfam" id="PF13202">
    <property type="entry name" value="EF-hand_5"/>
    <property type="match status" value="1"/>
</dbReference>
<evidence type="ECO:0000313" key="5">
    <source>
        <dbReference type="EMBL" id="CAE0105613.1"/>
    </source>
</evidence>
<dbReference type="InterPro" id="IPR018247">
    <property type="entry name" value="EF_Hand_1_Ca_BS"/>
</dbReference>
<dbReference type="AlphaFoldDB" id="A0A7S3ESR3"/>
<dbReference type="GO" id="GO:0005509">
    <property type="term" value="F:calcium ion binding"/>
    <property type="evidence" value="ECO:0007669"/>
    <property type="project" value="InterPro"/>
</dbReference>
<evidence type="ECO:0000256" key="3">
    <source>
        <dbReference type="ARBA" id="ARBA00022837"/>
    </source>
</evidence>
<keyword evidence="1" id="KW-0479">Metal-binding</keyword>
<name>A0A7S3ESR3_9EUKA</name>
<gene>
    <name evidence="5" type="ORF">HERI1096_LOCUS6271</name>
</gene>
<dbReference type="PROSITE" id="PS50222">
    <property type="entry name" value="EF_HAND_2"/>
    <property type="match status" value="4"/>
</dbReference>
<feature type="domain" description="EF-hand" evidence="4">
    <location>
        <begin position="103"/>
        <end position="138"/>
    </location>
</feature>
<reference evidence="5" key="1">
    <citation type="submission" date="2021-01" db="EMBL/GenBank/DDBJ databases">
        <authorList>
            <person name="Corre E."/>
            <person name="Pelletier E."/>
            <person name="Niang G."/>
            <person name="Scheremetjew M."/>
            <person name="Finn R."/>
            <person name="Kale V."/>
            <person name="Holt S."/>
            <person name="Cochrane G."/>
            <person name="Meng A."/>
            <person name="Brown T."/>
            <person name="Cohen L."/>
        </authorList>
    </citation>
    <scope>NUCLEOTIDE SEQUENCE</scope>
    <source>
        <strain evidence="5">CCMP281</strain>
    </source>
</reference>
<dbReference type="PANTHER" id="PTHR10891">
    <property type="entry name" value="EF-HAND CALCIUM-BINDING DOMAIN CONTAINING PROTEIN"/>
    <property type="match status" value="1"/>
</dbReference>
<dbReference type="PROSITE" id="PS00018">
    <property type="entry name" value="EF_HAND_1"/>
    <property type="match status" value="4"/>
</dbReference>
<dbReference type="InterPro" id="IPR039647">
    <property type="entry name" value="EF_hand_pair_protein_CML-like"/>
</dbReference>
<dbReference type="InterPro" id="IPR011992">
    <property type="entry name" value="EF-hand-dom_pair"/>
</dbReference>
<feature type="domain" description="EF-hand" evidence="4">
    <location>
        <begin position="49"/>
        <end position="84"/>
    </location>
</feature>
<feature type="domain" description="EF-hand" evidence="4">
    <location>
        <begin position="11"/>
        <end position="46"/>
    </location>
</feature>
<keyword evidence="3" id="KW-0106">Calcium</keyword>
<sequence>MGTVTRTIADFASEDVKRAFAAFDVDGSGKLSAKEVLAILTRTSGGAALKLEDAEKVIADFDKNGDGQLDLGEMVSAFSTLMKGQKTAGAAANFKMYEAIVADKKAEIAELFKKIDVSNDGAIDLGELAEIIAYFEGKEFHADKFFTDFDVQGAGAGLIGSHGESGDIDVDEFGWYIGSRAGHAPSVPKVIEQLSDACDFIQMKKDKKGGKILPDSAKENNDLYGKILVGFKKEVERLFFRLDVSGDGTLSMDEVKALVTFLEETAFDEKQFLEWWDVKGGVKGGGDKSIEVQGGCCVAISASSPLPCLFSCVALPLAPLLAQCPLMSHPAAVPFTHAAIPMPRSPHATLIPPPQAPKVFRVIARAEHGVWLVCCLLGRDV</sequence>
<dbReference type="CDD" id="cd00051">
    <property type="entry name" value="EFh"/>
    <property type="match status" value="1"/>
</dbReference>
<dbReference type="Gene3D" id="1.10.238.10">
    <property type="entry name" value="EF-hand"/>
    <property type="match status" value="2"/>
</dbReference>
<dbReference type="SUPFAM" id="SSF47473">
    <property type="entry name" value="EF-hand"/>
    <property type="match status" value="1"/>
</dbReference>
<keyword evidence="2" id="KW-0677">Repeat</keyword>
<dbReference type="SMART" id="SM00054">
    <property type="entry name" value="EFh"/>
    <property type="match status" value="4"/>
</dbReference>
<evidence type="ECO:0000259" key="4">
    <source>
        <dbReference type="PROSITE" id="PS50222"/>
    </source>
</evidence>
<dbReference type="EMBL" id="HBHX01011275">
    <property type="protein sequence ID" value="CAE0105613.1"/>
    <property type="molecule type" value="Transcribed_RNA"/>
</dbReference>
<protein>
    <recommendedName>
        <fullName evidence="4">EF-hand domain-containing protein</fullName>
    </recommendedName>
</protein>
<proteinExistence type="predicted"/>